<evidence type="ECO:0000313" key="9">
    <source>
        <dbReference type="EMBL" id="MEF2154857.1"/>
    </source>
</evidence>
<dbReference type="RefSeq" id="WP_331689793.1">
    <property type="nucleotide sequence ID" value="NZ_JAZHBN010000005.1"/>
</dbReference>
<reference evidence="9 10" key="1">
    <citation type="submission" date="2024-01" db="EMBL/GenBank/DDBJ databases">
        <title>Novel species of the genus Luteimonas isolated from rivers.</title>
        <authorList>
            <person name="Lu H."/>
        </authorList>
    </citation>
    <scope>NUCLEOTIDE SEQUENCE [LARGE SCALE GENOMIC DNA]</scope>
    <source>
        <strain evidence="9 10">FXH3W</strain>
    </source>
</reference>
<evidence type="ECO:0000256" key="2">
    <source>
        <dbReference type="ARBA" id="ARBA00022448"/>
    </source>
</evidence>
<dbReference type="NCBIfam" id="NF004402">
    <property type="entry name" value="PRK05758.2-2"/>
    <property type="match status" value="1"/>
</dbReference>
<dbReference type="Gene3D" id="1.10.520.20">
    <property type="entry name" value="N-terminal domain of the delta subunit of the F1F0-ATP synthase"/>
    <property type="match status" value="1"/>
</dbReference>
<evidence type="ECO:0000256" key="8">
    <source>
        <dbReference type="HAMAP-Rule" id="MF_01416"/>
    </source>
</evidence>
<keyword evidence="5 8" id="KW-0472">Membrane</keyword>
<dbReference type="SUPFAM" id="SSF47928">
    <property type="entry name" value="N-terminal domain of the delta subunit of the F1F0-ATP synthase"/>
    <property type="match status" value="1"/>
</dbReference>
<dbReference type="PRINTS" id="PR00125">
    <property type="entry name" value="ATPASEDELTA"/>
</dbReference>
<protein>
    <recommendedName>
        <fullName evidence="8">ATP synthase subunit delta</fullName>
    </recommendedName>
    <alternativeName>
        <fullName evidence="8">ATP synthase F(1) sector subunit delta</fullName>
    </alternativeName>
    <alternativeName>
        <fullName evidence="8">F-type ATPase subunit delta</fullName>
        <shortName evidence="8">F-ATPase subunit delta</shortName>
    </alternativeName>
</protein>
<dbReference type="PANTHER" id="PTHR11910">
    <property type="entry name" value="ATP SYNTHASE DELTA CHAIN"/>
    <property type="match status" value="1"/>
</dbReference>
<evidence type="ECO:0000256" key="7">
    <source>
        <dbReference type="ARBA" id="ARBA00023310"/>
    </source>
</evidence>
<proteinExistence type="inferred from homology"/>
<comment type="function">
    <text evidence="8">F(1)F(0) ATP synthase produces ATP from ADP in the presence of a proton or sodium gradient. F-type ATPases consist of two structural domains, F(1) containing the extramembraneous catalytic core and F(0) containing the membrane proton channel, linked together by a central stalk and a peripheral stalk. During catalysis, ATP synthesis in the catalytic domain of F(1) is coupled via a rotary mechanism of the central stalk subunits to proton translocation.</text>
</comment>
<name>A0ABU7UW98_9GAMM</name>
<sequence length="175" mass="18421">MSEALTLARPYARAAFAAASERNATAQWSKALSFAAQVAAQPEAKAVLGHPLLSTGDAVGLLVMDGADEALTRFLSTLAENRRLPLLPEIAGLFEQLRNEADQVVKAKVTTATPASDSELAAIREALKRRFGREVEIEPLVDESLIGGAIIDAGHVVIDGSIKGKLASLQNAIGH</sequence>
<dbReference type="InterPro" id="IPR026015">
    <property type="entry name" value="ATP_synth_OSCP/delta_N_sf"/>
</dbReference>
<evidence type="ECO:0000256" key="5">
    <source>
        <dbReference type="ARBA" id="ARBA00023136"/>
    </source>
</evidence>
<keyword evidence="4 8" id="KW-0406">Ion transport</keyword>
<evidence type="ECO:0000256" key="6">
    <source>
        <dbReference type="ARBA" id="ARBA00023196"/>
    </source>
</evidence>
<dbReference type="EMBL" id="JAZHBO010000001">
    <property type="protein sequence ID" value="MEF2154857.1"/>
    <property type="molecule type" value="Genomic_DNA"/>
</dbReference>
<comment type="similarity">
    <text evidence="8">Belongs to the ATPase delta chain family.</text>
</comment>
<keyword evidence="3 8" id="KW-0375">Hydrogen ion transport</keyword>
<dbReference type="HAMAP" id="MF_01416">
    <property type="entry name" value="ATP_synth_delta_bact"/>
    <property type="match status" value="1"/>
</dbReference>
<keyword evidence="2 8" id="KW-0813">Transport</keyword>
<evidence type="ECO:0000256" key="1">
    <source>
        <dbReference type="ARBA" id="ARBA00004370"/>
    </source>
</evidence>
<dbReference type="Pfam" id="PF00213">
    <property type="entry name" value="OSCP"/>
    <property type="match status" value="1"/>
</dbReference>
<dbReference type="Proteomes" id="UP001356170">
    <property type="component" value="Unassembled WGS sequence"/>
</dbReference>
<keyword evidence="8" id="KW-1003">Cell membrane</keyword>
<comment type="caution">
    <text evidence="9">The sequence shown here is derived from an EMBL/GenBank/DDBJ whole genome shotgun (WGS) entry which is preliminary data.</text>
</comment>
<gene>
    <name evidence="8" type="primary">atpH</name>
    <name evidence="9" type="ORF">V3390_01195</name>
</gene>
<organism evidence="9 10">
    <name type="scientific">Aquilutibacter rugosus</name>
    <dbReference type="NCBI Taxonomy" id="3115820"/>
    <lineage>
        <taxon>Bacteria</taxon>
        <taxon>Pseudomonadati</taxon>
        <taxon>Pseudomonadota</taxon>
        <taxon>Gammaproteobacteria</taxon>
        <taxon>Lysobacterales</taxon>
        <taxon>Lysobacteraceae</taxon>
        <taxon>Aquilutibacter</taxon>
    </lineage>
</organism>
<dbReference type="InterPro" id="IPR000711">
    <property type="entry name" value="ATPase_OSCP/dsu"/>
</dbReference>
<dbReference type="NCBIfam" id="TIGR01145">
    <property type="entry name" value="ATP_synt_delta"/>
    <property type="match status" value="1"/>
</dbReference>
<comment type="function">
    <text evidence="8">This protein is part of the stalk that links CF(0) to CF(1). It either transmits conformational changes from CF(0) to CF(1) or is implicated in proton conduction.</text>
</comment>
<evidence type="ECO:0000256" key="3">
    <source>
        <dbReference type="ARBA" id="ARBA00022781"/>
    </source>
</evidence>
<keyword evidence="7 8" id="KW-0066">ATP synthesis</keyword>
<keyword evidence="10" id="KW-1185">Reference proteome</keyword>
<evidence type="ECO:0000256" key="4">
    <source>
        <dbReference type="ARBA" id="ARBA00023065"/>
    </source>
</evidence>
<comment type="subcellular location">
    <subcellularLocation>
        <location evidence="8">Cell membrane</location>
        <topology evidence="8">Peripheral membrane protein</topology>
    </subcellularLocation>
    <subcellularLocation>
        <location evidence="1">Membrane</location>
    </subcellularLocation>
</comment>
<accession>A0ABU7UW98</accession>
<keyword evidence="6 8" id="KW-0139">CF(1)</keyword>
<evidence type="ECO:0000313" key="10">
    <source>
        <dbReference type="Proteomes" id="UP001356170"/>
    </source>
</evidence>